<gene>
    <name evidence="2" type="ORF">G7Y89_g7810</name>
</gene>
<evidence type="ECO:0000313" key="2">
    <source>
        <dbReference type="EMBL" id="KAF4630327.1"/>
    </source>
</evidence>
<protein>
    <submittedName>
        <fullName evidence="2">Uncharacterized protein</fullName>
    </submittedName>
</protein>
<dbReference type="EMBL" id="JAAMPI010000561">
    <property type="protein sequence ID" value="KAF4630327.1"/>
    <property type="molecule type" value="Genomic_DNA"/>
</dbReference>
<accession>A0A8H4W1L8</accession>
<feature type="region of interest" description="Disordered" evidence="1">
    <location>
        <begin position="581"/>
        <end position="600"/>
    </location>
</feature>
<dbReference type="OrthoDB" id="3543906at2759"/>
<proteinExistence type="predicted"/>
<reference evidence="2 3" key="1">
    <citation type="submission" date="2020-03" db="EMBL/GenBank/DDBJ databases">
        <title>Draft Genome Sequence of Cudoniella acicularis.</title>
        <authorList>
            <person name="Buettner E."/>
            <person name="Kellner H."/>
        </authorList>
    </citation>
    <scope>NUCLEOTIDE SEQUENCE [LARGE SCALE GENOMIC DNA]</scope>
    <source>
        <strain evidence="2 3">DSM 108380</strain>
    </source>
</reference>
<dbReference type="Proteomes" id="UP000566819">
    <property type="component" value="Unassembled WGS sequence"/>
</dbReference>
<dbReference type="AlphaFoldDB" id="A0A8H4W1L8"/>
<comment type="caution">
    <text evidence="2">The sequence shown here is derived from an EMBL/GenBank/DDBJ whole genome shotgun (WGS) entry which is preliminary data.</text>
</comment>
<organism evidence="2 3">
    <name type="scientific">Cudoniella acicularis</name>
    <dbReference type="NCBI Taxonomy" id="354080"/>
    <lineage>
        <taxon>Eukaryota</taxon>
        <taxon>Fungi</taxon>
        <taxon>Dikarya</taxon>
        <taxon>Ascomycota</taxon>
        <taxon>Pezizomycotina</taxon>
        <taxon>Leotiomycetes</taxon>
        <taxon>Helotiales</taxon>
        <taxon>Tricladiaceae</taxon>
        <taxon>Cudoniella</taxon>
    </lineage>
</organism>
<keyword evidence="3" id="KW-1185">Reference proteome</keyword>
<evidence type="ECO:0000313" key="3">
    <source>
        <dbReference type="Proteomes" id="UP000566819"/>
    </source>
</evidence>
<sequence length="655" mass="74229">MTQGSENPAKLRGMFDFDKLDIELLSLYLQDAPPLHTQRSERHLSKGISNSIRCLLSQNPNACFDRGFTSTSARITRSGIGSSFWMGGGGTVCLVRYVLESIYSPQFRHEFESIVCGAETISNKFEKLAANKIPADCPNRDWVIDRMRRLFDEFYKHTFDGNNSDIPVTVLQQEFSKCFDSQGQRADYLVLEGGLCHNEYVKKVIKTKFDKSIKIKCVTADKNHVLGPLGHHLDIDTDDKTGQNYFFVVQWLAKKGELAESRLELSSESSYQKSRYRTILMKQSDPEFNDKILIVDYHPGNSGFSIVGRDGKLLNDMGHPLANYEEHVTITWHPARMGVRFGNLAVKIRNRVLIWRDLRYSIQVMLEMGSTKVWIKAWDLEKMHNTKTATAKVSEAAITKAIFDHEKISESLLQSFRLGNGISRPASNSILNRLATGARKEQFMFIMGIKRHDPRLIIDWDFHSEDSPHRAPTINQEEIPKAAPNTVRGLRVITEWYNEHLCEAQKKINSSLIAKKKKEGIIGRRRPMRLSKLTNATSFPAVNKPLASHKIQLNTRGSEEMVQNHASAYQEELHPSKLRRIRGPTVHDSPPVFPGGTNDGGYKVSQSPTVGVQQSNGQGQRRFDDLYDATPPRDVFDTRHDTSFTMLGSSMDAPK</sequence>
<name>A0A8H4W1L8_9HELO</name>
<evidence type="ECO:0000256" key="1">
    <source>
        <dbReference type="SAM" id="MobiDB-lite"/>
    </source>
</evidence>